<keyword evidence="2" id="KW-0808">Transferase</keyword>
<evidence type="ECO:0000313" key="6">
    <source>
        <dbReference type="Proteomes" id="UP000831840"/>
    </source>
</evidence>
<dbReference type="RefSeq" id="YP_010800567.1">
    <property type="nucleotide sequence ID" value="NC_076872.1"/>
</dbReference>
<keyword evidence="1 5" id="KW-0696">RNA-directed RNA polymerase</keyword>
<dbReference type="GO" id="GO:0003968">
    <property type="term" value="F:RNA-directed RNA polymerase activity"/>
    <property type="evidence" value="ECO:0007669"/>
    <property type="project" value="UniProtKB-KW"/>
</dbReference>
<dbReference type="EMBL" id="MT062431">
    <property type="protein sequence ID" value="QOE55589.1"/>
    <property type="molecule type" value="Genomic_RNA"/>
</dbReference>
<dbReference type="Proteomes" id="UP000831840">
    <property type="component" value="Segment"/>
</dbReference>
<keyword evidence="6" id="KW-1185">Reference proteome</keyword>
<reference evidence="5 6" key="1">
    <citation type="journal article" date="2020" name="Virus Evol.">
        <title>Divergent RNA viruses in Macrophomina phaseolina exhibit potential as virocontrol agents.</title>
        <authorList>
            <person name="Wang J."/>
            <person name="Ni Y."/>
            <person name="Liu X."/>
            <person name="Zhao H."/>
            <person name="Xiao Y."/>
            <person name="Xiao X."/>
            <person name="Li S."/>
            <person name="Liu H."/>
        </authorList>
    </citation>
    <scope>NUCLEOTIDE SEQUENCE [LARGE SCALE GENOMIC DNA]</scope>
</reference>
<accession>A0ABX6TQJ2</accession>
<dbReference type="InterPro" id="IPR043502">
    <property type="entry name" value="DNA/RNA_pol_sf"/>
</dbReference>
<evidence type="ECO:0000256" key="3">
    <source>
        <dbReference type="ARBA" id="ARBA00022695"/>
    </source>
</evidence>
<sequence length="674" mass="75286">MMVDNKRSRAGFKPQLFWFPFDSPLVLPLGSVSSSFLLRRRRLGQGGCLVSIDVNPRSPRGGPDATKNKEKVSPDTLQGCKKEARHGRLARRAVQLLASDQRMERVRPLPPRIRCGQLRTAIRQCFPDHGLSVVQELSIKTSQKLESGACEACRQVDQERRLNEWKEARFKAAERDDCHVARFKKALSVIVPTGWNREKFPYVPNGNATRCFSRAQGGNWADWSFSTECKPILVWSAGKPRVVTLYGGGNSQRLFSLHHALYNALRKEGWLLVGSPTDERVASLNGDGPYVSVDYQSATDNIRLDYVRAAIEVLKTKAAGLTSEEGDALDVLGHLRFDPDESRVASSGQPMGSLMSFPLLCLVNKVVVDLAVADLASAGKVTWEQFRAHRCLINGDDLLYREIHADSRDILAGILAHGSRVGLVVNGEKTMVDPDWAEINSTAFYKGVVQKKTNVGVLVKRSEVTDPIGFLADSVVRRRTFLSCLRDWKFALRNAEVKVQGSIPPSFWSVVQKGEFREALCSVPSGRLKPTNPFPVVPMPDGYDLSREEEIAAIHVRVERLRSEGFVKPPVLRSGPKEWKRQSYQLALRRRKPTAETMILKVCADRWERLTKEKLAESDPLDPVHTTWAWDERSKVSLLLDAIQGFKRTKGCATPDAGLFDPGADFVPFACETE</sequence>
<evidence type="ECO:0000256" key="1">
    <source>
        <dbReference type="ARBA" id="ARBA00022484"/>
    </source>
</evidence>
<keyword evidence="3" id="KW-0548">Nucleotidyltransferase</keyword>
<name>A0ABX6TQJ2_9VIRU</name>
<proteinExistence type="predicted"/>
<organism evidence="5 6">
    <name type="scientific">Macrophomina phaseolina ourmia-like virus 3</name>
    <dbReference type="NCBI Taxonomy" id="2741646"/>
    <lineage>
        <taxon>Viruses</taxon>
        <taxon>Riboviria</taxon>
        <taxon>Orthornavirae</taxon>
        <taxon>Lenarviricota</taxon>
        <taxon>Miaviricetes</taxon>
        <taxon>Ourlivirales</taxon>
        <taxon>Botourmiaviridae</taxon>
        <taxon>Penoulivirus</taxon>
        <taxon>Penoulivirus macrophominae</taxon>
    </lineage>
</organism>
<evidence type="ECO:0000256" key="2">
    <source>
        <dbReference type="ARBA" id="ARBA00022679"/>
    </source>
</evidence>
<protein>
    <submittedName>
        <fullName evidence="5">RNA-dependent RNA polymerase</fullName>
    </submittedName>
</protein>
<feature type="region of interest" description="Disordered" evidence="4">
    <location>
        <begin position="54"/>
        <end position="75"/>
    </location>
</feature>
<evidence type="ECO:0000256" key="4">
    <source>
        <dbReference type="SAM" id="MobiDB-lite"/>
    </source>
</evidence>
<dbReference type="SUPFAM" id="SSF56672">
    <property type="entry name" value="DNA/RNA polymerases"/>
    <property type="match status" value="1"/>
</dbReference>
<dbReference type="GeneID" id="80539175"/>
<evidence type="ECO:0000313" key="5">
    <source>
        <dbReference type="EMBL" id="QOE55589.1"/>
    </source>
</evidence>